<evidence type="ECO:0000313" key="2">
    <source>
        <dbReference type="Proteomes" id="UP001160148"/>
    </source>
</evidence>
<dbReference type="AlphaFoldDB" id="A0AAV0Y3X3"/>
<sequence length="113" mass="13688">MPFLQGYVYPVEDLQPLHDLLKEWNLECTYQTLLDELIDLKILAIRKVDYHTNELLKNYPLGIKILFSNNLEKWQNSKKIIFYDITASNYFGQKTFSRKTFFSHIYKSWRNFK</sequence>
<dbReference type="EMBL" id="CARXXK010001217">
    <property type="protein sequence ID" value="CAI6374514.1"/>
    <property type="molecule type" value="Genomic_DNA"/>
</dbReference>
<proteinExistence type="predicted"/>
<accession>A0AAV0Y3X3</accession>
<name>A0AAV0Y3X3_9HEMI</name>
<comment type="caution">
    <text evidence="1">The sequence shown here is derived from an EMBL/GenBank/DDBJ whole genome shotgun (WGS) entry which is preliminary data.</text>
</comment>
<evidence type="ECO:0000313" key="1">
    <source>
        <dbReference type="EMBL" id="CAI6374514.1"/>
    </source>
</evidence>
<reference evidence="1 2" key="1">
    <citation type="submission" date="2023-01" db="EMBL/GenBank/DDBJ databases">
        <authorList>
            <person name="Whitehead M."/>
        </authorList>
    </citation>
    <scope>NUCLEOTIDE SEQUENCE [LARGE SCALE GENOMIC DNA]</scope>
</reference>
<organism evidence="1 2">
    <name type="scientific">Macrosiphum euphorbiae</name>
    <name type="common">potato aphid</name>
    <dbReference type="NCBI Taxonomy" id="13131"/>
    <lineage>
        <taxon>Eukaryota</taxon>
        <taxon>Metazoa</taxon>
        <taxon>Ecdysozoa</taxon>
        <taxon>Arthropoda</taxon>
        <taxon>Hexapoda</taxon>
        <taxon>Insecta</taxon>
        <taxon>Pterygota</taxon>
        <taxon>Neoptera</taxon>
        <taxon>Paraneoptera</taxon>
        <taxon>Hemiptera</taxon>
        <taxon>Sternorrhyncha</taxon>
        <taxon>Aphidomorpha</taxon>
        <taxon>Aphidoidea</taxon>
        <taxon>Aphididae</taxon>
        <taxon>Macrosiphini</taxon>
        <taxon>Macrosiphum</taxon>
    </lineage>
</organism>
<keyword evidence="2" id="KW-1185">Reference proteome</keyword>
<dbReference type="Proteomes" id="UP001160148">
    <property type="component" value="Unassembled WGS sequence"/>
</dbReference>
<gene>
    <name evidence="1" type="ORF">MEUPH1_LOCUS28137</name>
</gene>
<protein>
    <submittedName>
        <fullName evidence="1">Uncharacterized protein</fullName>
    </submittedName>
</protein>